<keyword evidence="1" id="KW-0812">Transmembrane</keyword>
<evidence type="ECO:0000256" key="1">
    <source>
        <dbReference type="SAM" id="Phobius"/>
    </source>
</evidence>
<organism evidence="2 3">
    <name type="scientific">Parazoarcus communis</name>
    <dbReference type="NCBI Taxonomy" id="41977"/>
    <lineage>
        <taxon>Bacteria</taxon>
        <taxon>Pseudomonadati</taxon>
        <taxon>Pseudomonadota</taxon>
        <taxon>Betaproteobacteria</taxon>
        <taxon>Rhodocyclales</taxon>
        <taxon>Zoogloeaceae</taxon>
        <taxon>Parazoarcus</taxon>
    </lineage>
</organism>
<gene>
    <name evidence="2" type="ORF">CEW87_18180</name>
</gene>
<name>A0A2U8H4V5_9RHOO</name>
<dbReference type="InterPro" id="IPR018676">
    <property type="entry name" value="DUF2149"/>
</dbReference>
<keyword evidence="1" id="KW-1133">Transmembrane helix</keyword>
<evidence type="ECO:0000313" key="3">
    <source>
        <dbReference type="Proteomes" id="UP000244902"/>
    </source>
</evidence>
<protein>
    <recommendedName>
        <fullName evidence="4">DUF2149 domain-containing protein</fullName>
    </recommendedName>
</protein>
<dbReference type="RefSeq" id="WP_108975259.1">
    <property type="nucleotide sequence ID" value="NZ_CP022188.1"/>
</dbReference>
<dbReference type="Proteomes" id="UP000244902">
    <property type="component" value="Chromosome"/>
</dbReference>
<accession>A0A2U8H4V5</accession>
<keyword evidence="1" id="KW-0472">Membrane</keyword>
<evidence type="ECO:0000313" key="2">
    <source>
        <dbReference type="EMBL" id="AWI81119.1"/>
    </source>
</evidence>
<dbReference type="AlphaFoldDB" id="A0A2U8H4V5"/>
<dbReference type="EMBL" id="CP022188">
    <property type="protein sequence ID" value="AWI81119.1"/>
    <property type="molecule type" value="Genomic_DNA"/>
</dbReference>
<sequence length="105" mass="11520">MDKWRHSAFLDTDEDPLGPMANLIDIVLVFACGLIAALVSFSPDLQKHFATEPPPQQQRREITLGKELTTVPESIQREAEAGSGYEALGQVYRDPKTGKLLLIGG</sequence>
<proteinExistence type="predicted"/>
<dbReference type="Pfam" id="PF09919">
    <property type="entry name" value="DUF2149"/>
    <property type="match status" value="1"/>
</dbReference>
<evidence type="ECO:0008006" key="4">
    <source>
        <dbReference type="Google" id="ProtNLM"/>
    </source>
</evidence>
<reference evidence="2 3" key="1">
    <citation type="submission" date="2017-06" db="EMBL/GenBank/DDBJ databases">
        <title>Azoarcus sp. TSNA42 complete genome sequence.</title>
        <authorList>
            <person name="Woo J.-H."/>
            <person name="Kim H.-S."/>
        </authorList>
    </citation>
    <scope>NUCLEOTIDE SEQUENCE [LARGE SCALE GENOMIC DNA]</scope>
    <source>
        <strain evidence="2 3">TSNA42</strain>
    </source>
</reference>
<dbReference type="OrthoDB" id="8756620at2"/>
<feature type="transmembrane region" description="Helical" evidence="1">
    <location>
        <begin position="20"/>
        <end position="41"/>
    </location>
</feature>